<reference evidence="2 3" key="1">
    <citation type="submission" date="2024-07" db="EMBL/GenBank/DDBJ databases">
        <title>The genome sequence of type strain Sediminicola luteus GDMCC 1.2596T.</title>
        <authorList>
            <person name="Liu Y."/>
        </authorList>
    </citation>
    <scope>NUCLEOTIDE SEQUENCE [LARGE SCALE GENOMIC DNA]</scope>
    <source>
        <strain evidence="2 3">GDMCC 1.2596</strain>
    </source>
</reference>
<proteinExistence type="predicted"/>
<evidence type="ECO:0000313" key="3">
    <source>
        <dbReference type="Proteomes" id="UP001549773"/>
    </source>
</evidence>
<dbReference type="Proteomes" id="UP001549773">
    <property type="component" value="Unassembled WGS sequence"/>
</dbReference>
<dbReference type="RefSeq" id="WP_354618738.1">
    <property type="nucleotide sequence ID" value="NZ_JBEWYP010000006.1"/>
</dbReference>
<evidence type="ECO:0000313" key="2">
    <source>
        <dbReference type="EMBL" id="MET7029938.1"/>
    </source>
</evidence>
<feature type="transmembrane region" description="Helical" evidence="1">
    <location>
        <begin position="103"/>
        <end position="122"/>
    </location>
</feature>
<keyword evidence="1" id="KW-1133">Transmembrane helix</keyword>
<name>A0ABV2TXC0_9FLAO</name>
<keyword evidence="1" id="KW-0812">Transmembrane</keyword>
<keyword evidence="1" id="KW-0472">Membrane</keyword>
<protein>
    <submittedName>
        <fullName evidence="2">Uncharacterized protein</fullName>
    </submittedName>
</protein>
<keyword evidence="3" id="KW-1185">Reference proteome</keyword>
<accession>A0ABV2TXC0</accession>
<dbReference type="EMBL" id="JBEWYP010000006">
    <property type="protein sequence ID" value="MET7029938.1"/>
    <property type="molecule type" value="Genomic_DNA"/>
</dbReference>
<feature type="transmembrane region" description="Helical" evidence="1">
    <location>
        <begin position="7"/>
        <end position="31"/>
    </location>
</feature>
<evidence type="ECO:0000256" key="1">
    <source>
        <dbReference type="SAM" id="Phobius"/>
    </source>
</evidence>
<feature type="transmembrane region" description="Helical" evidence="1">
    <location>
        <begin position="69"/>
        <end position="91"/>
    </location>
</feature>
<gene>
    <name evidence="2" type="ORF">ABXZ32_11050</name>
</gene>
<feature type="transmembrane region" description="Helical" evidence="1">
    <location>
        <begin position="37"/>
        <end position="57"/>
    </location>
</feature>
<comment type="caution">
    <text evidence="2">The sequence shown here is derived from an EMBL/GenBank/DDBJ whole genome shotgun (WGS) entry which is preliminary data.</text>
</comment>
<sequence length="131" mass="14486">MKLIIKLFGILLLVAGISLLIYPELIIGWIGDNIENTSLYITAIIVRLVIGLLFIVVAKQSKYPVAIKLFGYLFIAASFVLIFIGHVGFQHLINSVIPEVEPYAPLSGVLSMVFGGFIIYAFTANKKTERK</sequence>
<organism evidence="2 3">
    <name type="scientific">Sediminicola luteus</name>
    <dbReference type="NCBI Taxonomy" id="319238"/>
    <lineage>
        <taxon>Bacteria</taxon>
        <taxon>Pseudomonadati</taxon>
        <taxon>Bacteroidota</taxon>
        <taxon>Flavobacteriia</taxon>
        <taxon>Flavobacteriales</taxon>
        <taxon>Flavobacteriaceae</taxon>
        <taxon>Sediminicola</taxon>
    </lineage>
</organism>